<keyword evidence="6 9" id="KW-0067">ATP-binding</keyword>
<comment type="caution">
    <text evidence="11">The sequence shown here is derived from an EMBL/GenBank/DDBJ whole genome shotgun (WGS) entry which is preliminary data.</text>
</comment>
<feature type="domain" description="MIP18 family-like" evidence="10">
    <location>
        <begin position="8"/>
        <end position="79"/>
    </location>
</feature>
<dbReference type="Gene3D" id="3.30.300.130">
    <property type="entry name" value="Fe-S cluster assembly (FSCA)"/>
    <property type="match status" value="1"/>
</dbReference>
<dbReference type="Gene3D" id="3.40.50.300">
    <property type="entry name" value="P-loop containing nucleotide triphosphate hydrolases"/>
    <property type="match status" value="1"/>
</dbReference>
<keyword evidence="5 9" id="KW-0378">Hydrolase</keyword>
<keyword evidence="4 9" id="KW-0547">Nucleotide-binding</keyword>
<dbReference type="PANTHER" id="PTHR42961:SF2">
    <property type="entry name" value="IRON-SULFUR PROTEIN NUBPL"/>
    <property type="match status" value="1"/>
</dbReference>
<dbReference type="Proteomes" id="UP000243528">
    <property type="component" value="Unassembled WGS sequence"/>
</dbReference>
<evidence type="ECO:0000256" key="2">
    <source>
        <dbReference type="ARBA" id="ARBA00008205"/>
    </source>
</evidence>
<dbReference type="InterPro" id="IPR019591">
    <property type="entry name" value="Mrp/NBP35_ATP-bd"/>
</dbReference>
<evidence type="ECO:0000256" key="4">
    <source>
        <dbReference type="ARBA" id="ARBA00022741"/>
    </source>
</evidence>
<dbReference type="SUPFAM" id="SSF117916">
    <property type="entry name" value="Fe-S cluster assembly (FSCA) domain-like"/>
    <property type="match status" value="1"/>
</dbReference>
<comment type="subunit">
    <text evidence="9">Homodimer.</text>
</comment>
<dbReference type="HAMAP" id="MF_02040">
    <property type="entry name" value="Mrp_NBP35"/>
    <property type="match status" value="1"/>
</dbReference>
<dbReference type="OrthoDB" id="9809679at2"/>
<dbReference type="EMBL" id="PYGE01000012">
    <property type="protein sequence ID" value="PSL01880.1"/>
    <property type="molecule type" value="Genomic_DNA"/>
</dbReference>
<dbReference type="Pfam" id="PF10609">
    <property type="entry name" value="ParA"/>
    <property type="match status" value="1"/>
</dbReference>
<dbReference type="InterPro" id="IPR002744">
    <property type="entry name" value="MIP18-like"/>
</dbReference>
<gene>
    <name evidence="11" type="ORF">CLV30_112119</name>
</gene>
<feature type="binding site" evidence="9">
    <location>
        <begin position="122"/>
        <end position="129"/>
    </location>
    <ligand>
        <name>ATP</name>
        <dbReference type="ChEBI" id="CHEBI:30616"/>
    </ligand>
</feature>
<dbReference type="FunFam" id="3.40.50.300:FF:000304">
    <property type="entry name" value="Iron-sulfur cluster carrier protein"/>
    <property type="match status" value="1"/>
</dbReference>
<dbReference type="InterPro" id="IPR033756">
    <property type="entry name" value="YlxH/NBP35"/>
</dbReference>
<evidence type="ECO:0000256" key="3">
    <source>
        <dbReference type="ARBA" id="ARBA00022723"/>
    </source>
</evidence>
<accession>A0A2P8DXD7</accession>
<dbReference type="InterPro" id="IPR034904">
    <property type="entry name" value="FSCA_dom_sf"/>
</dbReference>
<evidence type="ECO:0000256" key="6">
    <source>
        <dbReference type="ARBA" id="ARBA00022840"/>
    </source>
</evidence>
<evidence type="ECO:0000256" key="8">
    <source>
        <dbReference type="ARBA" id="ARBA00023014"/>
    </source>
</evidence>
<dbReference type="InterPro" id="IPR044304">
    <property type="entry name" value="NUBPL-like"/>
</dbReference>
<evidence type="ECO:0000313" key="11">
    <source>
        <dbReference type="EMBL" id="PSL01880.1"/>
    </source>
</evidence>
<keyword evidence="7 9" id="KW-0408">Iron</keyword>
<proteinExistence type="inferred from homology"/>
<dbReference type="RefSeq" id="WP_106538338.1">
    <property type="nucleotide sequence ID" value="NZ_PYGE01000012.1"/>
</dbReference>
<name>A0A2P8DXD7_9ACTN</name>
<dbReference type="GO" id="GO:0051539">
    <property type="term" value="F:4 iron, 4 sulfur cluster binding"/>
    <property type="evidence" value="ECO:0007669"/>
    <property type="project" value="TreeGrafter"/>
</dbReference>
<comment type="similarity">
    <text evidence="1">In the N-terminal section; belongs to the MIP18 family.</text>
</comment>
<dbReference type="Pfam" id="PF01883">
    <property type="entry name" value="FeS_assembly_P"/>
    <property type="match status" value="1"/>
</dbReference>
<keyword evidence="12" id="KW-1185">Reference proteome</keyword>
<dbReference type="GO" id="GO:0140663">
    <property type="term" value="F:ATP-dependent FeS chaperone activity"/>
    <property type="evidence" value="ECO:0007669"/>
    <property type="project" value="InterPro"/>
</dbReference>
<dbReference type="CDD" id="cd02037">
    <property type="entry name" value="Mrp_NBP35"/>
    <property type="match status" value="1"/>
</dbReference>
<dbReference type="GO" id="GO:0046872">
    <property type="term" value="F:metal ion binding"/>
    <property type="evidence" value="ECO:0007669"/>
    <property type="project" value="UniProtKB-KW"/>
</dbReference>
<evidence type="ECO:0000256" key="1">
    <source>
        <dbReference type="ARBA" id="ARBA00007352"/>
    </source>
</evidence>
<dbReference type="InterPro" id="IPR000808">
    <property type="entry name" value="Mrp-like_CS"/>
</dbReference>
<evidence type="ECO:0000256" key="9">
    <source>
        <dbReference type="HAMAP-Rule" id="MF_02040"/>
    </source>
</evidence>
<dbReference type="AlphaFoldDB" id="A0A2P8DXD7"/>
<protein>
    <recommendedName>
        <fullName evidence="9">Iron-sulfur cluster carrier protein</fullName>
    </recommendedName>
</protein>
<keyword evidence="8 9" id="KW-0411">Iron-sulfur</keyword>
<evidence type="ECO:0000256" key="7">
    <source>
        <dbReference type="ARBA" id="ARBA00023004"/>
    </source>
</evidence>
<dbReference type="GO" id="GO:0005524">
    <property type="term" value="F:ATP binding"/>
    <property type="evidence" value="ECO:0007669"/>
    <property type="project" value="UniProtKB-UniRule"/>
</dbReference>
<dbReference type="InterPro" id="IPR027417">
    <property type="entry name" value="P-loop_NTPase"/>
</dbReference>
<evidence type="ECO:0000313" key="12">
    <source>
        <dbReference type="Proteomes" id="UP000243528"/>
    </source>
</evidence>
<comment type="similarity">
    <text evidence="9">Belongs to the Mrp/NBP35 ATP-binding proteins family.</text>
</comment>
<dbReference type="GO" id="GO:0016226">
    <property type="term" value="P:iron-sulfur cluster assembly"/>
    <property type="evidence" value="ECO:0007669"/>
    <property type="project" value="InterPro"/>
</dbReference>
<keyword evidence="3 9" id="KW-0479">Metal-binding</keyword>
<dbReference type="PANTHER" id="PTHR42961">
    <property type="entry name" value="IRON-SULFUR PROTEIN NUBPL"/>
    <property type="match status" value="1"/>
</dbReference>
<comment type="similarity">
    <text evidence="2">In the C-terminal section; belongs to the Mrp/NBP35 ATP-binding proteins family.</text>
</comment>
<dbReference type="GO" id="GO:0016887">
    <property type="term" value="F:ATP hydrolysis activity"/>
    <property type="evidence" value="ECO:0007669"/>
    <property type="project" value="UniProtKB-UniRule"/>
</dbReference>
<organism evidence="11 12">
    <name type="scientific">Haloactinopolyspora alba</name>
    <dbReference type="NCBI Taxonomy" id="648780"/>
    <lineage>
        <taxon>Bacteria</taxon>
        <taxon>Bacillati</taxon>
        <taxon>Actinomycetota</taxon>
        <taxon>Actinomycetes</taxon>
        <taxon>Jiangellales</taxon>
        <taxon>Jiangellaceae</taxon>
        <taxon>Haloactinopolyspora</taxon>
    </lineage>
</organism>
<dbReference type="PROSITE" id="PS01215">
    <property type="entry name" value="MRP"/>
    <property type="match status" value="1"/>
</dbReference>
<evidence type="ECO:0000259" key="10">
    <source>
        <dbReference type="Pfam" id="PF01883"/>
    </source>
</evidence>
<sequence>MTALPSVEDVNAALAGVQDPEIKKPITELGMVKSVDVADDGRVTVEVYLTIAGCPLRDTITRDVTAAVMALDGSTSVDVQLDVMSDEQRKELQKQLRGGAPEKEIPFTKADSLTRIYAVASGKGGVGKSSVTANLAAAMAADGVSVGLVDADIYGHSAPRMLGVDGARPTVVDQMIMPIPAHEVKLISTEMFKKDRDTPVAWRGPMLHRALQQFLTDVFWGDLDVLLLDLPPGTGDVAISLAQLLPNAEIVVVTTPQLAAAEVAERAGSIAIQTHQQVAGVIENMSYMPCPHCGPEHRIDVFGTGGGQSVADGLARRLGANVPMLGEVPLDMHLRESGDDGKPLVLSEPDAPASVAMHDMARRLSHRQRGLAGMSLSLSPSS</sequence>
<dbReference type="SUPFAM" id="SSF52540">
    <property type="entry name" value="P-loop containing nucleoside triphosphate hydrolases"/>
    <property type="match status" value="1"/>
</dbReference>
<evidence type="ECO:0000256" key="5">
    <source>
        <dbReference type="ARBA" id="ARBA00022801"/>
    </source>
</evidence>
<reference evidence="11 12" key="1">
    <citation type="submission" date="2018-03" db="EMBL/GenBank/DDBJ databases">
        <title>Genomic Encyclopedia of Archaeal and Bacterial Type Strains, Phase II (KMG-II): from individual species to whole genera.</title>
        <authorList>
            <person name="Goeker M."/>
        </authorList>
    </citation>
    <scope>NUCLEOTIDE SEQUENCE [LARGE SCALE GENOMIC DNA]</scope>
    <source>
        <strain evidence="11 12">DSM 45211</strain>
    </source>
</reference>
<comment type="function">
    <text evidence="9">Binds and transfers iron-sulfur (Fe-S) clusters to target apoproteins. Can hydrolyze ATP.</text>
</comment>